<keyword evidence="1" id="KW-0812">Transmembrane</keyword>
<protein>
    <recommendedName>
        <fullName evidence="4">Phosphatidylinositol N-acetylglucosaminyltransferase subunit Q</fullName>
    </recommendedName>
</protein>
<name>A0AAN9VYM8_9ORTH</name>
<dbReference type="GO" id="GO:0006506">
    <property type="term" value="P:GPI anchor biosynthetic process"/>
    <property type="evidence" value="ECO:0007669"/>
    <property type="project" value="InterPro"/>
</dbReference>
<feature type="transmembrane region" description="Helical" evidence="1">
    <location>
        <begin position="420"/>
        <end position="449"/>
    </location>
</feature>
<dbReference type="PANTHER" id="PTHR21329:SF3">
    <property type="entry name" value="PHOSPHATIDYLINOSITOL N-ACETYLGLUCOSAMINYLTRANSFERASE SUBUNIT Q"/>
    <property type="match status" value="1"/>
</dbReference>
<proteinExistence type="predicted"/>
<evidence type="ECO:0008006" key="4">
    <source>
        <dbReference type="Google" id="ProtNLM"/>
    </source>
</evidence>
<dbReference type="EMBL" id="JAZDUA010000055">
    <property type="protein sequence ID" value="KAK7870575.1"/>
    <property type="molecule type" value="Genomic_DNA"/>
</dbReference>
<dbReference type="InterPro" id="IPR007720">
    <property type="entry name" value="PigQ/GPI1"/>
</dbReference>
<sequence>MITVMIFIPRDLYDKDSCLLYGNFALSSRGNIAIFYVLQLLQNVKERSSINLTHVGQYNKSETSYANVANRSINWLTVGNKYNDLFVKTLVVQGETVNMTSPKIIFITYDLPIFINTELLFFTACEREMENDENYFRTLMYNIKYCYTNISNTNQKTSKRIILFVLEYLILFLNWVLAGFVVLLPVLKLSSLCIRLHNSLESFRWALDGQIYHKSSKLKIGNYVVATLVDIISGYLILYWFMSLVSSTLPSQLLLHSAEEVVHTLQELLKWLMGIPAGLKLNFAFNKMLGKFFVYHINLWWTFLVLAEPVLDFIFFIFLCFGRLGLTFQAAILADLLALASFHVYCIYVYAARLYNLQISGLLALWRLFLGRKKNPLRGRVDSCEYTANQLFIGTLAFTILLFLLPTTFMYYIVFSTLRLLVSALAGLLIRIQFLLQAVPLYTLCMWLLKSTSVSSSLHMKVQTRKSGVPLVLSMTPVRGSLWKTIKKSIPDPVKKPSAIMWGSLLKSIVTGQLIYPM</sequence>
<keyword evidence="3" id="KW-1185">Reference proteome</keyword>
<keyword evidence="1" id="KW-1133">Transmembrane helix</keyword>
<feature type="transmembrane region" description="Helical" evidence="1">
    <location>
        <begin position="299"/>
        <end position="321"/>
    </location>
</feature>
<feature type="transmembrane region" description="Helical" evidence="1">
    <location>
        <begin position="391"/>
        <end position="414"/>
    </location>
</feature>
<evidence type="ECO:0000313" key="3">
    <source>
        <dbReference type="Proteomes" id="UP001378592"/>
    </source>
</evidence>
<feature type="transmembrane region" description="Helical" evidence="1">
    <location>
        <begin position="161"/>
        <end position="187"/>
    </location>
</feature>
<dbReference type="Pfam" id="PF05024">
    <property type="entry name" value="Gpi1"/>
    <property type="match status" value="1"/>
</dbReference>
<dbReference type="AlphaFoldDB" id="A0AAN9VYM8"/>
<reference evidence="2 3" key="1">
    <citation type="submission" date="2024-03" db="EMBL/GenBank/DDBJ databases">
        <title>The genome assembly and annotation of the cricket Gryllus longicercus Weissman &amp; Gray.</title>
        <authorList>
            <person name="Szrajer S."/>
            <person name="Gray D."/>
            <person name="Ylla G."/>
        </authorList>
    </citation>
    <scope>NUCLEOTIDE SEQUENCE [LARGE SCALE GENOMIC DNA]</scope>
    <source>
        <strain evidence="2">DAG 2021-001</strain>
        <tissue evidence="2">Whole body minus gut</tissue>
    </source>
</reference>
<accession>A0AAN9VYM8</accession>
<keyword evidence="1" id="KW-0472">Membrane</keyword>
<dbReference type="Proteomes" id="UP001378592">
    <property type="component" value="Unassembled WGS sequence"/>
</dbReference>
<dbReference type="GO" id="GO:0005783">
    <property type="term" value="C:endoplasmic reticulum"/>
    <property type="evidence" value="ECO:0007669"/>
    <property type="project" value="TreeGrafter"/>
</dbReference>
<dbReference type="PANTHER" id="PTHR21329">
    <property type="entry name" value="PHOSPHATIDYLINOSITOL N-ACETYLGLUCOSAMINYLTRANSFERASE SUBUNIT Q-RELATED"/>
    <property type="match status" value="1"/>
</dbReference>
<evidence type="ECO:0000256" key="1">
    <source>
        <dbReference type="SAM" id="Phobius"/>
    </source>
</evidence>
<evidence type="ECO:0000313" key="2">
    <source>
        <dbReference type="EMBL" id="KAK7870575.1"/>
    </source>
</evidence>
<feature type="transmembrane region" description="Helical" evidence="1">
    <location>
        <begin position="220"/>
        <end position="242"/>
    </location>
</feature>
<organism evidence="2 3">
    <name type="scientific">Gryllus longicercus</name>
    <dbReference type="NCBI Taxonomy" id="2509291"/>
    <lineage>
        <taxon>Eukaryota</taxon>
        <taxon>Metazoa</taxon>
        <taxon>Ecdysozoa</taxon>
        <taxon>Arthropoda</taxon>
        <taxon>Hexapoda</taxon>
        <taxon>Insecta</taxon>
        <taxon>Pterygota</taxon>
        <taxon>Neoptera</taxon>
        <taxon>Polyneoptera</taxon>
        <taxon>Orthoptera</taxon>
        <taxon>Ensifera</taxon>
        <taxon>Gryllidea</taxon>
        <taxon>Grylloidea</taxon>
        <taxon>Gryllidae</taxon>
        <taxon>Gryllinae</taxon>
        <taxon>Gryllus</taxon>
    </lineage>
</organism>
<feature type="transmembrane region" description="Helical" evidence="1">
    <location>
        <begin position="354"/>
        <end position="370"/>
    </location>
</feature>
<comment type="caution">
    <text evidence="2">The sequence shown here is derived from an EMBL/GenBank/DDBJ whole genome shotgun (WGS) entry which is preliminary data.</text>
</comment>
<gene>
    <name evidence="2" type="ORF">R5R35_009084</name>
</gene>
<feature type="transmembrane region" description="Helical" evidence="1">
    <location>
        <begin position="328"/>
        <end position="348"/>
    </location>
</feature>
<dbReference type="GO" id="GO:0016020">
    <property type="term" value="C:membrane"/>
    <property type="evidence" value="ECO:0007669"/>
    <property type="project" value="InterPro"/>
</dbReference>